<reference evidence="3 4" key="1">
    <citation type="submission" date="2015-12" db="EMBL/GenBank/DDBJ databases">
        <title>Genome sequence of the marine Rhodobacteraceae strain O3.65, Candidatus Tritonibacter horizontis.</title>
        <authorList>
            <person name="Poehlein A."/>
            <person name="Giebel H.A."/>
            <person name="Voget S."/>
            <person name="Brinkhoff T."/>
        </authorList>
    </citation>
    <scope>NUCLEOTIDE SEQUENCE [LARGE SCALE GENOMIC DNA]</scope>
    <source>
        <strain evidence="3 4">O3.65</strain>
    </source>
</reference>
<dbReference type="InterPro" id="IPR041657">
    <property type="entry name" value="HTH_17"/>
</dbReference>
<dbReference type="InterPro" id="IPR024370">
    <property type="entry name" value="PBP_domain"/>
</dbReference>
<dbReference type="Gene3D" id="3.40.190.10">
    <property type="entry name" value="Periplasmic binding protein-like II"/>
    <property type="match status" value="1"/>
</dbReference>
<organism evidence="3 4">
    <name type="scientific">Tritonibacter horizontis</name>
    <dbReference type="NCBI Taxonomy" id="1768241"/>
    <lineage>
        <taxon>Bacteria</taxon>
        <taxon>Pseudomonadati</taxon>
        <taxon>Pseudomonadota</taxon>
        <taxon>Alphaproteobacteria</taxon>
        <taxon>Rhodobacterales</taxon>
        <taxon>Paracoccaceae</taxon>
        <taxon>Tritonibacter</taxon>
    </lineage>
</organism>
<dbReference type="PANTHER" id="PTHR38431">
    <property type="entry name" value="BLL2305 PROTEIN"/>
    <property type="match status" value="1"/>
</dbReference>
<dbReference type="EMBL" id="LPUY01000095">
    <property type="protein sequence ID" value="KUP91504.1"/>
    <property type="molecule type" value="Genomic_DNA"/>
</dbReference>
<accession>A0A132BT62</accession>
<dbReference type="Proteomes" id="UP000068382">
    <property type="component" value="Unassembled WGS sequence"/>
</dbReference>
<dbReference type="Pfam" id="PF12728">
    <property type="entry name" value="HTH_17"/>
    <property type="match status" value="1"/>
</dbReference>
<comment type="caution">
    <text evidence="3">The sequence shown here is derived from an EMBL/GenBank/DDBJ whole genome shotgun (WGS) entry which is preliminary data.</text>
</comment>
<keyword evidence="4" id="KW-1185">Reference proteome</keyword>
<evidence type="ECO:0000259" key="1">
    <source>
        <dbReference type="Pfam" id="PF12727"/>
    </source>
</evidence>
<dbReference type="PANTHER" id="PTHR38431:SF1">
    <property type="entry name" value="BLL2305 PROTEIN"/>
    <property type="match status" value="1"/>
</dbReference>
<gene>
    <name evidence="3" type="ORF">TRIHO_36670</name>
</gene>
<name>A0A132BT62_9RHOB</name>
<dbReference type="AlphaFoldDB" id="A0A132BT62"/>
<evidence type="ECO:0000259" key="2">
    <source>
        <dbReference type="Pfam" id="PF12728"/>
    </source>
</evidence>
<dbReference type="OrthoDB" id="9805928at2"/>
<dbReference type="PATRIC" id="fig|1768241.3.peg.3825"/>
<dbReference type="SUPFAM" id="SSF53850">
    <property type="entry name" value="Periplasmic binding protein-like II"/>
    <property type="match status" value="1"/>
</dbReference>
<dbReference type="RefSeq" id="WP_068247105.1">
    <property type="nucleotide sequence ID" value="NZ_LPUY01000095.1"/>
</dbReference>
<sequence>MTDLDFPDHEYLTVHELAALLRLKERKIYDLAATGEVPCSRATGKLLFPAGEIRDWLDRAKSGGRATATAVRPQVLLGSHDPLLDWAIRQSRSGLASYFDGSLDGLDRFVRGEGIATGLHLRDSLSGTWNMAAAQRLAKEQNAVLIQFANRQRGLVHRDTGAPLETLRDISGLRLAPRQPESGTDRLFRDLAAQAKLDLNTVTLTDVARSEDDAVESVRRGEADVTFGLEAVALSYGLRFTPLIQEEFALLVDRKAWFQPGFQTFIQFCRTDAFVQRAAAMGGYDLAGFGRVLWNA</sequence>
<feature type="domain" description="PBP" evidence="1">
    <location>
        <begin position="90"/>
        <end position="269"/>
    </location>
</feature>
<protein>
    <submittedName>
        <fullName evidence="3">PBP superfamily domain protein</fullName>
    </submittedName>
</protein>
<evidence type="ECO:0000313" key="4">
    <source>
        <dbReference type="Proteomes" id="UP000068382"/>
    </source>
</evidence>
<proteinExistence type="predicted"/>
<evidence type="ECO:0000313" key="3">
    <source>
        <dbReference type="EMBL" id="KUP91504.1"/>
    </source>
</evidence>
<feature type="domain" description="Helix-turn-helix" evidence="2">
    <location>
        <begin position="11"/>
        <end position="59"/>
    </location>
</feature>
<dbReference type="Pfam" id="PF12727">
    <property type="entry name" value="PBP_like"/>
    <property type="match status" value="1"/>
</dbReference>